<proteinExistence type="predicted"/>
<comment type="caution">
    <text evidence="1">The sequence shown here is derived from an EMBL/GenBank/DDBJ whole genome shotgun (WGS) entry which is preliminary data.</text>
</comment>
<dbReference type="PANTHER" id="PTHR38074">
    <property type="entry name" value="ALTERED INHERITANCE OF MITOCHONDRIA PROTEIN 24, MITOCHONDRIAL"/>
    <property type="match status" value="1"/>
</dbReference>
<dbReference type="EMBL" id="PDOD01000005">
    <property type="protein sequence ID" value="PYZ91936.1"/>
    <property type="molecule type" value="Genomic_DNA"/>
</dbReference>
<evidence type="ECO:0000313" key="1">
    <source>
        <dbReference type="EMBL" id="PYZ91936.1"/>
    </source>
</evidence>
<dbReference type="Proteomes" id="UP000248214">
    <property type="component" value="Unassembled WGS sequence"/>
</dbReference>
<sequence length="228" mass="25328">MSKYSIQEFINETKKTKEPKDSFDLETDRILDVQLAGNLWAKMGSMIAYIGDVKFEREGLMDHGADRMLKKAFTSEGSELMSATGKGQIYLSDQGKKITILDLQGEKITVNGNDLLAFQPSVNWDIHMMRKVAGMMSGGLFNIILEGQGKIAITTYYEPLTLLVEPGKPVMTDPSATVAWSGHLEPEFKTDMNYKTFLGRGSGESIQMKFEGEGFVIVQPCFEGTSNQ</sequence>
<dbReference type="AlphaFoldDB" id="A0A323TAC0"/>
<accession>A0A323TAC0</accession>
<reference evidence="1 2" key="1">
    <citation type="submission" date="2017-10" db="EMBL/GenBank/DDBJ databases">
        <title>Bacillus sp. nov., a halophilic bacterium isolated from a Keqin Lake.</title>
        <authorList>
            <person name="Wang H."/>
        </authorList>
    </citation>
    <scope>NUCLEOTIDE SEQUENCE [LARGE SCALE GENOMIC DNA]</scope>
    <source>
        <strain evidence="1 2">KQ-12</strain>
    </source>
</reference>
<protein>
    <recommendedName>
        <fullName evidence="3">AIM24 family protein</fullName>
    </recommendedName>
</protein>
<organism evidence="1 2">
    <name type="scientific">Salipaludibacillus keqinensis</name>
    <dbReference type="NCBI Taxonomy" id="2045207"/>
    <lineage>
        <taxon>Bacteria</taxon>
        <taxon>Bacillati</taxon>
        <taxon>Bacillota</taxon>
        <taxon>Bacilli</taxon>
        <taxon>Bacillales</taxon>
        <taxon>Bacillaceae</taxon>
    </lineage>
</organism>
<name>A0A323TAC0_9BACI</name>
<dbReference type="PANTHER" id="PTHR38074:SF1">
    <property type="entry name" value="ALTERED INHERITANCE OF MITOCHONDRIA PROTEIN 24, MITOCHONDRIAL"/>
    <property type="match status" value="1"/>
</dbReference>
<dbReference type="Gene3D" id="3.60.160.10">
    <property type="entry name" value="Mitochondrial biogenesis AIM24"/>
    <property type="match status" value="1"/>
</dbReference>
<dbReference type="InterPro" id="IPR016031">
    <property type="entry name" value="Trp_RNA-bd_attenuator-like_dom"/>
</dbReference>
<dbReference type="SUPFAM" id="SSF51219">
    <property type="entry name" value="TRAP-like"/>
    <property type="match status" value="1"/>
</dbReference>
<dbReference type="OrthoDB" id="8707822at2"/>
<gene>
    <name evidence="1" type="ORF">CR194_17190</name>
</gene>
<dbReference type="RefSeq" id="WP_110611350.1">
    <property type="nucleotide sequence ID" value="NZ_PDOD01000005.1"/>
</dbReference>
<dbReference type="InterPro" id="IPR002838">
    <property type="entry name" value="AIM24"/>
</dbReference>
<dbReference type="InterPro" id="IPR036983">
    <property type="entry name" value="AIM24_sf"/>
</dbReference>
<evidence type="ECO:0008006" key="3">
    <source>
        <dbReference type="Google" id="ProtNLM"/>
    </source>
</evidence>
<dbReference type="Pfam" id="PF01987">
    <property type="entry name" value="AIM24"/>
    <property type="match status" value="1"/>
</dbReference>
<evidence type="ECO:0000313" key="2">
    <source>
        <dbReference type="Proteomes" id="UP000248214"/>
    </source>
</evidence>
<keyword evidence="2" id="KW-1185">Reference proteome</keyword>